<dbReference type="AlphaFoldDB" id="A0A916FC30"/>
<comment type="caution">
    <text evidence="1">The sequence shown here is derived from an EMBL/GenBank/DDBJ whole genome shotgun (WGS) entry which is preliminary data.</text>
</comment>
<gene>
    <name evidence="1" type="ORF">NTGZN8_300045</name>
</gene>
<organism evidence="1 2">
    <name type="scientific">Candidatus Nitrotoga fabula</name>
    <dbReference type="NCBI Taxonomy" id="2182327"/>
    <lineage>
        <taxon>Bacteria</taxon>
        <taxon>Pseudomonadati</taxon>
        <taxon>Pseudomonadota</taxon>
        <taxon>Betaproteobacteria</taxon>
        <taxon>Nitrosomonadales</taxon>
        <taxon>Gallionellaceae</taxon>
        <taxon>Candidatus Nitrotoga</taxon>
    </lineage>
</organism>
<keyword evidence="2" id="KW-1185">Reference proteome</keyword>
<proteinExistence type="predicted"/>
<dbReference type="Proteomes" id="UP000675882">
    <property type="component" value="Unassembled WGS sequence"/>
</dbReference>
<protein>
    <submittedName>
        <fullName evidence="1">Uncharacterized protein</fullName>
    </submittedName>
</protein>
<dbReference type="EMBL" id="CAJNBL010000024">
    <property type="protein sequence ID" value="CAE6720004.1"/>
    <property type="molecule type" value="Genomic_DNA"/>
</dbReference>
<evidence type="ECO:0000313" key="2">
    <source>
        <dbReference type="Proteomes" id="UP000675882"/>
    </source>
</evidence>
<dbReference type="RefSeq" id="WP_213036094.1">
    <property type="nucleotide sequence ID" value="NZ_CAJNBL010000024.1"/>
</dbReference>
<name>A0A916FC30_9PROT</name>
<reference evidence="1" key="1">
    <citation type="submission" date="2021-02" db="EMBL/GenBank/DDBJ databases">
        <authorList>
            <person name="Han P."/>
        </authorList>
    </citation>
    <scope>NUCLEOTIDE SEQUENCE</scope>
    <source>
        <strain evidence="1">Candidatus Nitrotoga sp. ZN8</strain>
    </source>
</reference>
<accession>A0A916FC30</accession>
<sequence>MNEEQAVLDFFAQKQNLPLALSVANQVDGIRQEMNNDFWRSLCERISAAVPGWRVAITEDRNAPECLVGLHLQPEQDQKIYLRPMMEQQYLGNTLRIYYGLMWSTAPSAEQKQLSAIQILSQAFQESGFKSNESFLAWQWSAYYPRDMDFLLRFSTHADALLDEAASMMLDLLEKQRDALQLANRALHETTRGPAVSVVSLDKLRANLEH</sequence>
<evidence type="ECO:0000313" key="1">
    <source>
        <dbReference type="EMBL" id="CAE6720004.1"/>
    </source>
</evidence>